<evidence type="ECO:0000256" key="7">
    <source>
        <dbReference type="RuleBase" id="RU363032"/>
    </source>
</evidence>
<evidence type="ECO:0000313" key="10">
    <source>
        <dbReference type="Proteomes" id="UP000732377"/>
    </source>
</evidence>
<keyword evidence="5 7" id="KW-1133">Transmembrane helix</keyword>
<dbReference type="GO" id="GO:0055085">
    <property type="term" value="P:transmembrane transport"/>
    <property type="evidence" value="ECO:0007669"/>
    <property type="project" value="InterPro"/>
</dbReference>
<keyword evidence="2 7" id="KW-0813">Transport</keyword>
<proteinExistence type="inferred from homology"/>
<sequence length="255" mass="27621">MRNGGNKLVVVLVLLALWEGYARAADVNPLLVPAPSRVLLAFGEYIRDGSLLRHTLHTLQMVLTGMSIGILTAFCLTALATAGRWGRDLLLTLTTIMNPLPAIALLPVALLWLGIGPRSLVFVIANSVVWSLALNMHTGFETVPLTWRQAGQNLGLRGWGLIRHVYLPAALPYILTGVKIAWSFGWRTVIAAELVFGASGQAGGLGWMINVERYNLNTAGVFCGLVTIVALGLLAEALFEVLERRTIRRWGMSAG</sequence>
<evidence type="ECO:0000259" key="8">
    <source>
        <dbReference type="PROSITE" id="PS50928"/>
    </source>
</evidence>
<dbReference type="RefSeq" id="WP_011195781.1">
    <property type="nucleotide sequence ID" value="NZ_JACSIR010000150.1"/>
</dbReference>
<evidence type="ECO:0000256" key="1">
    <source>
        <dbReference type="ARBA" id="ARBA00004651"/>
    </source>
</evidence>
<feature type="transmembrane region" description="Helical" evidence="7">
    <location>
        <begin position="161"/>
        <end position="182"/>
    </location>
</feature>
<accession>A0A953I517</accession>
<comment type="caution">
    <text evidence="9">The sequence shown here is derived from an EMBL/GenBank/DDBJ whole genome shotgun (WGS) entry which is preliminary data.</text>
</comment>
<keyword evidence="4 7" id="KW-0812">Transmembrane</keyword>
<dbReference type="Proteomes" id="UP000732377">
    <property type="component" value="Unassembled WGS sequence"/>
</dbReference>
<organism evidence="9 10">
    <name type="scientific">Symbiobacterium thermophilum</name>
    <dbReference type="NCBI Taxonomy" id="2734"/>
    <lineage>
        <taxon>Bacteria</taxon>
        <taxon>Bacillati</taxon>
        <taxon>Bacillota</taxon>
        <taxon>Clostridia</taxon>
        <taxon>Eubacteriales</taxon>
        <taxon>Symbiobacteriaceae</taxon>
        <taxon>Symbiobacterium</taxon>
    </lineage>
</organism>
<evidence type="ECO:0000256" key="5">
    <source>
        <dbReference type="ARBA" id="ARBA00022989"/>
    </source>
</evidence>
<gene>
    <name evidence="9" type="ORF">CWE10_00070</name>
</gene>
<feature type="domain" description="ABC transmembrane type-1" evidence="8">
    <location>
        <begin position="55"/>
        <end position="239"/>
    </location>
</feature>
<evidence type="ECO:0000256" key="2">
    <source>
        <dbReference type="ARBA" id="ARBA00022448"/>
    </source>
</evidence>
<dbReference type="GO" id="GO:0005886">
    <property type="term" value="C:plasma membrane"/>
    <property type="evidence" value="ECO:0007669"/>
    <property type="project" value="UniProtKB-SubCell"/>
</dbReference>
<protein>
    <submittedName>
        <fullName evidence="9">ABC transporter permease</fullName>
    </submittedName>
</protein>
<comment type="subcellular location">
    <subcellularLocation>
        <location evidence="1 7">Cell membrane</location>
        <topology evidence="1 7">Multi-pass membrane protein</topology>
    </subcellularLocation>
</comment>
<keyword evidence="6 7" id="KW-0472">Membrane</keyword>
<dbReference type="EMBL" id="PIUK01000001">
    <property type="protein sequence ID" value="MBY6274603.1"/>
    <property type="molecule type" value="Genomic_DNA"/>
</dbReference>
<feature type="transmembrane region" description="Helical" evidence="7">
    <location>
        <begin position="219"/>
        <end position="239"/>
    </location>
</feature>
<dbReference type="PANTHER" id="PTHR30151">
    <property type="entry name" value="ALKANE SULFONATE ABC TRANSPORTER-RELATED, MEMBRANE SUBUNIT"/>
    <property type="match status" value="1"/>
</dbReference>
<evidence type="ECO:0000256" key="4">
    <source>
        <dbReference type="ARBA" id="ARBA00022692"/>
    </source>
</evidence>
<dbReference type="PANTHER" id="PTHR30151:SF16">
    <property type="entry name" value="ABC TRANSPORTER PERMEASE PROTEIN"/>
    <property type="match status" value="1"/>
</dbReference>
<dbReference type="PROSITE" id="PS50928">
    <property type="entry name" value="ABC_TM1"/>
    <property type="match status" value="1"/>
</dbReference>
<comment type="similarity">
    <text evidence="7">Belongs to the binding-protein-dependent transport system permease family.</text>
</comment>
<dbReference type="OMA" id="LAWMFMV"/>
<dbReference type="CDD" id="cd06261">
    <property type="entry name" value="TM_PBP2"/>
    <property type="match status" value="1"/>
</dbReference>
<feature type="transmembrane region" description="Helical" evidence="7">
    <location>
        <begin position="89"/>
        <end position="113"/>
    </location>
</feature>
<evidence type="ECO:0000256" key="3">
    <source>
        <dbReference type="ARBA" id="ARBA00022475"/>
    </source>
</evidence>
<feature type="transmembrane region" description="Helical" evidence="7">
    <location>
        <begin position="119"/>
        <end position="140"/>
    </location>
</feature>
<feature type="transmembrane region" description="Helical" evidence="7">
    <location>
        <begin position="61"/>
        <end position="82"/>
    </location>
</feature>
<dbReference type="InterPro" id="IPR000515">
    <property type="entry name" value="MetI-like"/>
</dbReference>
<name>A0A953I517_SYMTR</name>
<dbReference type="InterPro" id="IPR035906">
    <property type="entry name" value="MetI-like_sf"/>
</dbReference>
<dbReference type="AlphaFoldDB" id="A0A953I517"/>
<keyword evidence="3" id="KW-1003">Cell membrane</keyword>
<evidence type="ECO:0000256" key="6">
    <source>
        <dbReference type="ARBA" id="ARBA00023136"/>
    </source>
</evidence>
<dbReference type="SUPFAM" id="SSF161098">
    <property type="entry name" value="MetI-like"/>
    <property type="match status" value="1"/>
</dbReference>
<dbReference type="Pfam" id="PF00528">
    <property type="entry name" value="BPD_transp_1"/>
    <property type="match status" value="1"/>
</dbReference>
<dbReference type="Gene3D" id="1.10.3720.10">
    <property type="entry name" value="MetI-like"/>
    <property type="match status" value="1"/>
</dbReference>
<evidence type="ECO:0000313" key="9">
    <source>
        <dbReference type="EMBL" id="MBY6274603.1"/>
    </source>
</evidence>
<reference evidence="9" key="1">
    <citation type="submission" date="2017-11" db="EMBL/GenBank/DDBJ databases">
        <title>Three new genomes from thermophilic consortium.</title>
        <authorList>
            <person name="Quaggio R."/>
            <person name="Amgarten D."/>
            <person name="Setubal J.C."/>
        </authorList>
    </citation>
    <scope>NUCLEOTIDE SEQUENCE</scope>
    <source>
        <strain evidence="9">ZCTH01-B2</strain>
    </source>
</reference>